<name>A0A0F9CR66_9ZZZZ</name>
<feature type="non-terminal residue" evidence="1">
    <location>
        <position position="1"/>
    </location>
</feature>
<dbReference type="AlphaFoldDB" id="A0A0F9CR66"/>
<comment type="caution">
    <text evidence="1">The sequence shown here is derived from an EMBL/GenBank/DDBJ whole genome shotgun (WGS) entry which is preliminary data.</text>
</comment>
<dbReference type="Gene3D" id="1.25.40.10">
    <property type="entry name" value="Tetratricopeptide repeat domain"/>
    <property type="match status" value="1"/>
</dbReference>
<evidence type="ECO:0000313" key="1">
    <source>
        <dbReference type="EMBL" id="KKL28917.1"/>
    </source>
</evidence>
<organism evidence="1">
    <name type="scientific">marine sediment metagenome</name>
    <dbReference type="NCBI Taxonomy" id="412755"/>
    <lineage>
        <taxon>unclassified sequences</taxon>
        <taxon>metagenomes</taxon>
        <taxon>ecological metagenomes</taxon>
    </lineage>
</organism>
<reference evidence="1" key="1">
    <citation type="journal article" date="2015" name="Nature">
        <title>Complex archaea that bridge the gap between prokaryotes and eukaryotes.</title>
        <authorList>
            <person name="Spang A."/>
            <person name="Saw J.H."/>
            <person name="Jorgensen S.L."/>
            <person name="Zaremba-Niedzwiedzka K."/>
            <person name="Martijn J."/>
            <person name="Lind A.E."/>
            <person name="van Eijk R."/>
            <person name="Schleper C."/>
            <person name="Guy L."/>
            <person name="Ettema T.J."/>
        </authorList>
    </citation>
    <scope>NUCLEOTIDE SEQUENCE</scope>
</reference>
<proteinExistence type="predicted"/>
<dbReference type="EMBL" id="LAZR01034925">
    <property type="protein sequence ID" value="KKL28917.1"/>
    <property type="molecule type" value="Genomic_DNA"/>
</dbReference>
<dbReference type="InterPro" id="IPR011990">
    <property type="entry name" value="TPR-like_helical_dom_sf"/>
</dbReference>
<evidence type="ECO:0008006" key="2">
    <source>
        <dbReference type="Google" id="ProtNLM"/>
    </source>
</evidence>
<gene>
    <name evidence="1" type="ORF">LCGC14_2370340</name>
</gene>
<dbReference type="SUPFAM" id="SSF48452">
    <property type="entry name" value="TPR-like"/>
    <property type="match status" value="1"/>
</dbReference>
<accession>A0A0F9CR66</accession>
<protein>
    <recommendedName>
        <fullName evidence="2">MalT-like TPR region domain-containing protein</fullName>
    </recommendedName>
</protein>
<sequence>LAHVMTSKVYENSAQRYMGEILLNLDDKHTPEAEEWIIKAIKADKKDGMMFYLGKDYALYAELLKRKKDLPKARESLGQAVKIFEECGADGWKRMAEEKQALLI</sequence>